<organism evidence="7 8">
    <name type="scientific">Gadus morhua</name>
    <name type="common">Atlantic cod</name>
    <dbReference type="NCBI Taxonomy" id="8049"/>
    <lineage>
        <taxon>Eukaryota</taxon>
        <taxon>Metazoa</taxon>
        <taxon>Chordata</taxon>
        <taxon>Craniata</taxon>
        <taxon>Vertebrata</taxon>
        <taxon>Euteleostomi</taxon>
        <taxon>Actinopterygii</taxon>
        <taxon>Neopterygii</taxon>
        <taxon>Teleostei</taxon>
        <taxon>Neoteleostei</taxon>
        <taxon>Acanthomorphata</taxon>
        <taxon>Zeiogadaria</taxon>
        <taxon>Gadariae</taxon>
        <taxon>Gadiformes</taxon>
        <taxon>Gadoidei</taxon>
        <taxon>Gadidae</taxon>
        <taxon>Gadus</taxon>
    </lineage>
</organism>
<keyword evidence="4" id="KW-0393">Immunoglobulin domain</keyword>
<dbReference type="SMART" id="SM00409">
    <property type="entry name" value="IG"/>
    <property type="match status" value="1"/>
</dbReference>
<dbReference type="InterPro" id="IPR051287">
    <property type="entry name" value="TCR_variable_region"/>
</dbReference>
<protein>
    <recommendedName>
        <fullName evidence="6">Ig-like domain-containing protein</fullName>
    </recommendedName>
</protein>
<dbReference type="GeneTree" id="ENSGT01050000245529"/>
<name>A0A8C5ASI1_GADMO</name>
<dbReference type="SUPFAM" id="SSF48726">
    <property type="entry name" value="Immunoglobulin"/>
    <property type="match status" value="1"/>
</dbReference>
<evidence type="ECO:0000256" key="5">
    <source>
        <dbReference type="ARBA" id="ARBA00043266"/>
    </source>
</evidence>
<dbReference type="Proteomes" id="UP000694546">
    <property type="component" value="Chromosome 8"/>
</dbReference>
<dbReference type="InterPro" id="IPR013106">
    <property type="entry name" value="Ig_V-set"/>
</dbReference>
<dbReference type="InterPro" id="IPR036179">
    <property type="entry name" value="Ig-like_dom_sf"/>
</dbReference>
<dbReference type="InterPro" id="IPR007110">
    <property type="entry name" value="Ig-like_dom"/>
</dbReference>
<evidence type="ECO:0000256" key="1">
    <source>
        <dbReference type="ARBA" id="ARBA00022729"/>
    </source>
</evidence>
<dbReference type="Pfam" id="PF07686">
    <property type="entry name" value="V-set"/>
    <property type="match status" value="1"/>
</dbReference>
<evidence type="ECO:0000256" key="2">
    <source>
        <dbReference type="ARBA" id="ARBA00023130"/>
    </source>
</evidence>
<dbReference type="Gene3D" id="2.60.40.10">
    <property type="entry name" value="Immunoglobulins"/>
    <property type="match status" value="1"/>
</dbReference>
<proteinExistence type="predicted"/>
<sequence>DAATSDEYVILYWDFSNCISQQKDVQRAVEGAAVVLSCSYNSSVVSSLLWYRQYPGSPPQFLIREYSGYITNPIPGMNITHIKNQRLVELLISSVAVTDSALYYCALRPTGNTDSLYKHLLSTLHSSMSPETRSMTF</sequence>
<accession>A0A8C5ASI1</accession>
<reference evidence="7" key="2">
    <citation type="submission" date="2025-09" db="UniProtKB">
        <authorList>
            <consortium name="Ensembl"/>
        </authorList>
    </citation>
    <scope>IDENTIFICATION</scope>
</reference>
<evidence type="ECO:0000256" key="3">
    <source>
        <dbReference type="ARBA" id="ARBA00023170"/>
    </source>
</evidence>
<dbReference type="PANTHER" id="PTHR19367">
    <property type="entry name" value="T-CELL RECEPTOR ALPHA CHAIN V REGION"/>
    <property type="match status" value="1"/>
</dbReference>
<dbReference type="OMA" id="IMEYSES"/>
<evidence type="ECO:0000313" key="7">
    <source>
        <dbReference type="Ensembl" id="ENSGMOP00000033959.1"/>
    </source>
</evidence>
<keyword evidence="5" id="KW-1279">T cell receptor</keyword>
<feature type="domain" description="Ig-like" evidence="6">
    <location>
        <begin position="30"/>
        <end position="122"/>
    </location>
</feature>
<dbReference type="Ensembl" id="ENSGMOT00000076917.1">
    <property type="protein sequence ID" value="ENSGMOP00000033959.1"/>
    <property type="gene ID" value="ENSGMOG00000026311.1"/>
</dbReference>
<keyword evidence="1" id="KW-0732">Signal</keyword>
<dbReference type="SMART" id="SM00406">
    <property type="entry name" value="IGv"/>
    <property type="match status" value="1"/>
</dbReference>
<evidence type="ECO:0000313" key="8">
    <source>
        <dbReference type="Proteomes" id="UP000694546"/>
    </source>
</evidence>
<dbReference type="InterPro" id="IPR003599">
    <property type="entry name" value="Ig_sub"/>
</dbReference>
<dbReference type="PANTHER" id="PTHR19367:SF18">
    <property type="entry name" value="T CELL RECEPTOR ALPHA VARIABLE 16"/>
    <property type="match status" value="1"/>
</dbReference>
<dbReference type="AlphaFoldDB" id="A0A8C5ASI1"/>
<evidence type="ECO:0000259" key="6">
    <source>
        <dbReference type="PROSITE" id="PS50835"/>
    </source>
</evidence>
<keyword evidence="3" id="KW-0675">Receptor</keyword>
<dbReference type="PROSITE" id="PS50835">
    <property type="entry name" value="IG_LIKE"/>
    <property type="match status" value="1"/>
</dbReference>
<evidence type="ECO:0000256" key="4">
    <source>
        <dbReference type="ARBA" id="ARBA00023319"/>
    </source>
</evidence>
<keyword evidence="8" id="KW-1185">Reference proteome</keyword>
<keyword evidence="2" id="KW-1064">Adaptive immunity</keyword>
<dbReference type="InterPro" id="IPR013783">
    <property type="entry name" value="Ig-like_fold"/>
</dbReference>
<keyword evidence="5" id="KW-0391">Immunity</keyword>
<dbReference type="GO" id="GO:0002250">
    <property type="term" value="P:adaptive immune response"/>
    <property type="evidence" value="ECO:0007669"/>
    <property type="project" value="UniProtKB-KW"/>
</dbReference>
<reference evidence="7" key="1">
    <citation type="submission" date="2025-08" db="UniProtKB">
        <authorList>
            <consortium name="Ensembl"/>
        </authorList>
    </citation>
    <scope>IDENTIFICATION</scope>
</reference>